<protein>
    <recommendedName>
        <fullName evidence="19">Ionotropic glutamate receptor C-terminal domain-containing protein</fullName>
    </recommendedName>
</protein>
<dbReference type="InterPro" id="IPR001320">
    <property type="entry name" value="Iontro_rcpt_C"/>
</dbReference>
<evidence type="ECO:0000256" key="6">
    <source>
        <dbReference type="ARBA" id="ARBA00022989"/>
    </source>
</evidence>
<dbReference type="PANTHER" id="PTHR42643">
    <property type="entry name" value="IONOTROPIC RECEPTOR 20A-RELATED"/>
    <property type="match status" value="1"/>
</dbReference>
<organism evidence="17 18">
    <name type="scientific">Cryptotermes secundus</name>
    <dbReference type="NCBI Taxonomy" id="105785"/>
    <lineage>
        <taxon>Eukaryota</taxon>
        <taxon>Metazoa</taxon>
        <taxon>Ecdysozoa</taxon>
        <taxon>Arthropoda</taxon>
        <taxon>Hexapoda</taxon>
        <taxon>Insecta</taxon>
        <taxon>Pterygota</taxon>
        <taxon>Neoptera</taxon>
        <taxon>Polyneoptera</taxon>
        <taxon>Dictyoptera</taxon>
        <taxon>Blattodea</taxon>
        <taxon>Blattoidea</taxon>
        <taxon>Termitoidae</taxon>
        <taxon>Kalotermitidae</taxon>
        <taxon>Cryptotermitinae</taxon>
        <taxon>Cryptotermes</taxon>
    </lineage>
</organism>
<feature type="transmembrane region" description="Helical" evidence="14">
    <location>
        <begin position="517"/>
        <end position="542"/>
    </location>
</feature>
<evidence type="ECO:0008006" key="19">
    <source>
        <dbReference type="Google" id="ProtNLM"/>
    </source>
</evidence>
<evidence type="ECO:0000256" key="8">
    <source>
        <dbReference type="ARBA" id="ARBA00023136"/>
    </source>
</evidence>
<dbReference type="AlphaFoldDB" id="A0A2J7QVP7"/>
<dbReference type="Pfam" id="PF10613">
    <property type="entry name" value="Lig_chan-Glu_bd"/>
    <property type="match status" value="1"/>
</dbReference>
<dbReference type="Gene3D" id="1.10.287.70">
    <property type="match status" value="1"/>
</dbReference>
<evidence type="ECO:0000256" key="2">
    <source>
        <dbReference type="ARBA" id="ARBA00008685"/>
    </source>
</evidence>
<evidence type="ECO:0000256" key="11">
    <source>
        <dbReference type="ARBA" id="ARBA00023286"/>
    </source>
</evidence>
<keyword evidence="10" id="KW-0325">Glycoprotein</keyword>
<keyword evidence="18" id="KW-1185">Reference proteome</keyword>
<dbReference type="GO" id="GO:0050906">
    <property type="term" value="P:detection of stimulus involved in sensory perception"/>
    <property type="evidence" value="ECO:0007669"/>
    <property type="project" value="UniProtKB-ARBA"/>
</dbReference>
<comment type="similarity">
    <text evidence="2">Belongs to the glutamate-gated ion channel (TC 1.A.10.1) family.</text>
</comment>
<dbReference type="GO" id="GO:0005886">
    <property type="term" value="C:plasma membrane"/>
    <property type="evidence" value="ECO:0007669"/>
    <property type="project" value="UniProtKB-SubCell"/>
</dbReference>
<evidence type="ECO:0000256" key="5">
    <source>
        <dbReference type="ARBA" id="ARBA00022692"/>
    </source>
</evidence>
<keyword evidence="7" id="KW-0406">Ion transport</keyword>
<feature type="domain" description="Ionotropic glutamate receptor L-glutamate and glycine-binding" evidence="16">
    <location>
        <begin position="195"/>
        <end position="299"/>
    </location>
</feature>
<evidence type="ECO:0000256" key="3">
    <source>
        <dbReference type="ARBA" id="ARBA00022448"/>
    </source>
</evidence>
<comment type="caution">
    <text evidence="17">The sequence shown here is derived from an EMBL/GenBank/DDBJ whole genome shotgun (WGS) entry which is preliminary data.</text>
</comment>
<sequence length="591" mass="66415">MLRPLFKPFDPPGGRAPQFENHSRTAPLQTPAAVQHQCVGRHCWCLGDPQALPHRLTGNATGNSSRMLCQSYWQSQYECGTCMVLRAVRDVLSNTYQDQWRVAYSSRAVWLLFLDTNAYLEEFFTDINIPFDCEFLVAQSQNGDVIALTEVYRVSPTLPLQTYRFGNWSPGGGLTWPSQGFYQRRNNLQGHVIRATYKSEPITVNVVKEANGSYKTEGYFGQIWGIMADLVNATPVYQAATSYGSKSGNGSWSGMVALVSSGEADIGIGDFTATAERSHVVEFIDTVEFSRQVIWIYIKVFIKIPNSSDMVWNSYVAPFSYGLWLAVAISGCALCVCLTITNFSHDGQKEKQSLMVSETVFYIFGCLCQQGQREAVNRTAGRIVTLTAYVMSLVIFVGYSASLISSLAVQPRNLPFRDLQGLLYDGSYSLGVLQNSSFLNIFDGAVGGLESEVYKKLIGPFKSDLPSTNDEAFERVCTRNRYAYMLAQVRESGLQERIRQRYITLKKPDADRSTTTVGLLAIAPILVVFAAGNIMSAFVLMIERCIRGNAFRLWLDGNIRRPYNNEYQQLVRIRRHPRIHVMPNRRPLRVR</sequence>
<evidence type="ECO:0000256" key="9">
    <source>
        <dbReference type="ARBA" id="ARBA00023170"/>
    </source>
</evidence>
<evidence type="ECO:0000256" key="14">
    <source>
        <dbReference type="SAM" id="Phobius"/>
    </source>
</evidence>
<proteinExistence type="inferred from homology"/>
<reference evidence="17 18" key="1">
    <citation type="submission" date="2017-12" db="EMBL/GenBank/DDBJ databases">
        <title>Hemimetabolous genomes reveal molecular basis of termite eusociality.</title>
        <authorList>
            <person name="Harrison M.C."/>
            <person name="Jongepier E."/>
            <person name="Robertson H.M."/>
            <person name="Arning N."/>
            <person name="Bitard-Feildel T."/>
            <person name="Chao H."/>
            <person name="Childers C.P."/>
            <person name="Dinh H."/>
            <person name="Doddapaneni H."/>
            <person name="Dugan S."/>
            <person name="Gowin J."/>
            <person name="Greiner C."/>
            <person name="Han Y."/>
            <person name="Hu H."/>
            <person name="Hughes D.S.T."/>
            <person name="Huylmans A.-K."/>
            <person name="Kemena C."/>
            <person name="Kremer L.P.M."/>
            <person name="Lee S.L."/>
            <person name="Lopez-Ezquerra A."/>
            <person name="Mallet L."/>
            <person name="Monroy-Kuhn J.M."/>
            <person name="Moser A."/>
            <person name="Murali S.C."/>
            <person name="Muzny D.M."/>
            <person name="Otani S."/>
            <person name="Piulachs M.-D."/>
            <person name="Poelchau M."/>
            <person name="Qu J."/>
            <person name="Schaub F."/>
            <person name="Wada-Katsumata A."/>
            <person name="Worley K.C."/>
            <person name="Xie Q."/>
            <person name="Ylla G."/>
            <person name="Poulsen M."/>
            <person name="Gibbs R.A."/>
            <person name="Schal C."/>
            <person name="Richards S."/>
            <person name="Belles X."/>
            <person name="Korb J."/>
            <person name="Bornberg-Bauer E."/>
        </authorList>
    </citation>
    <scope>NUCLEOTIDE SEQUENCE [LARGE SCALE GENOMIC DNA]</scope>
    <source>
        <tissue evidence="17">Whole body</tissue>
    </source>
</reference>
<keyword evidence="11" id="KW-1071">Ligand-gated ion channel</keyword>
<feature type="transmembrane region" description="Helical" evidence="14">
    <location>
        <begin position="383"/>
        <end position="409"/>
    </location>
</feature>
<name>A0A2J7QVP7_9NEOP</name>
<comment type="subcellular location">
    <subcellularLocation>
        <location evidence="1">Cell membrane</location>
        <topology evidence="1">Multi-pass membrane protein</topology>
    </subcellularLocation>
</comment>
<feature type="domain" description="Ionotropic glutamate receptor C-terminal" evidence="15">
    <location>
        <begin position="323"/>
        <end position="423"/>
    </location>
</feature>
<keyword evidence="3" id="KW-0813">Transport</keyword>
<accession>A0A2J7QVP7</accession>
<evidence type="ECO:0000259" key="16">
    <source>
        <dbReference type="Pfam" id="PF10613"/>
    </source>
</evidence>
<keyword evidence="9" id="KW-0675">Receptor</keyword>
<feature type="transmembrane region" description="Helical" evidence="14">
    <location>
        <begin position="321"/>
        <end position="343"/>
    </location>
</feature>
<dbReference type="SUPFAM" id="SSF53850">
    <property type="entry name" value="Periplasmic binding protein-like II"/>
    <property type="match status" value="1"/>
</dbReference>
<evidence type="ECO:0000256" key="10">
    <source>
        <dbReference type="ARBA" id="ARBA00023180"/>
    </source>
</evidence>
<dbReference type="Gene3D" id="3.40.190.10">
    <property type="entry name" value="Periplasmic binding protein-like II"/>
    <property type="match status" value="1"/>
</dbReference>
<keyword evidence="6 14" id="KW-1133">Transmembrane helix</keyword>
<dbReference type="PANTHER" id="PTHR42643:SF24">
    <property type="entry name" value="IONOTROPIC RECEPTOR 60A"/>
    <property type="match status" value="1"/>
</dbReference>
<dbReference type="Pfam" id="PF00060">
    <property type="entry name" value="Lig_chan"/>
    <property type="match status" value="1"/>
</dbReference>
<evidence type="ECO:0000313" key="17">
    <source>
        <dbReference type="EMBL" id="PNF32646.1"/>
    </source>
</evidence>
<evidence type="ECO:0000256" key="1">
    <source>
        <dbReference type="ARBA" id="ARBA00004651"/>
    </source>
</evidence>
<evidence type="ECO:0000256" key="12">
    <source>
        <dbReference type="ARBA" id="ARBA00023303"/>
    </source>
</evidence>
<dbReference type="InParanoid" id="A0A2J7QVP7"/>
<evidence type="ECO:0000313" key="18">
    <source>
        <dbReference type="Proteomes" id="UP000235965"/>
    </source>
</evidence>
<dbReference type="Proteomes" id="UP000235965">
    <property type="component" value="Unassembled WGS sequence"/>
</dbReference>
<evidence type="ECO:0000256" key="7">
    <source>
        <dbReference type="ARBA" id="ARBA00023065"/>
    </source>
</evidence>
<dbReference type="GO" id="GO:0015276">
    <property type="term" value="F:ligand-gated monoatomic ion channel activity"/>
    <property type="evidence" value="ECO:0007669"/>
    <property type="project" value="InterPro"/>
</dbReference>
<dbReference type="OrthoDB" id="6117597at2759"/>
<evidence type="ECO:0000256" key="4">
    <source>
        <dbReference type="ARBA" id="ARBA00022475"/>
    </source>
</evidence>
<dbReference type="EMBL" id="NEVH01009776">
    <property type="protein sequence ID" value="PNF32646.1"/>
    <property type="molecule type" value="Genomic_DNA"/>
</dbReference>
<keyword evidence="8 14" id="KW-0472">Membrane</keyword>
<dbReference type="InterPro" id="IPR052192">
    <property type="entry name" value="Insect_Ionotropic_Sensory_Rcpt"/>
</dbReference>
<dbReference type="InterPro" id="IPR019594">
    <property type="entry name" value="Glu/Gly-bd"/>
</dbReference>
<keyword evidence="5 14" id="KW-0812">Transmembrane</keyword>
<keyword evidence="4" id="KW-1003">Cell membrane</keyword>
<evidence type="ECO:0000256" key="13">
    <source>
        <dbReference type="SAM" id="MobiDB-lite"/>
    </source>
</evidence>
<feature type="region of interest" description="Disordered" evidence="13">
    <location>
        <begin position="1"/>
        <end position="22"/>
    </location>
</feature>
<gene>
    <name evidence="17" type="ORF">B7P43_G15054</name>
</gene>
<keyword evidence="12" id="KW-0407">Ion channel</keyword>
<dbReference type="STRING" id="105785.A0A2J7QVP7"/>
<evidence type="ECO:0000259" key="15">
    <source>
        <dbReference type="Pfam" id="PF00060"/>
    </source>
</evidence>